<name>A0A6P9C505_PANGU</name>
<dbReference type="Proteomes" id="UP001652622">
    <property type="component" value="Unplaced"/>
</dbReference>
<dbReference type="OMA" id="YNTTCCS"/>
<feature type="domain" description="UPAR/Ly6" evidence="2">
    <location>
        <begin position="19"/>
        <end position="100"/>
    </location>
</feature>
<dbReference type="InParanoid" id="A0A6P9C505"/>
<reference evidence="4" key="1">
    <citation type="submission" date="2025-08" db="UniProtKB">
        <authorList>
            <consortium name="RefSeq"/>
        </authorList>
    </citation>
    <scope>IDENTIFICATION</scope>
    <source>
        <tissue evidence="4">Blood</tissue>
    </source>
</reference>
<organism evidence="3 4">
    <name type="scientific">Pantherophis guttatus</name>
    <name type="common">Corn snake</name>
    <name type="synonym">Elaphe guttata</name>
    <dbReference type="NCBI Taxonomy" id="94885"/>
    <lineage>
        <taxon>Eukaryota</taxon>
        <taxon>Metazoa</taxon>
        <taxon>Chordata</taxon>
        <taxon>Craniata</taxon>
        <taxon>Vertebrata</taxon>
        <taxon>Euteleostomi</taxon>
        <taxon>Lepidosauria</taxon>
        <taxon>Squamata</taxon>
        <taxon>Bifurcata</taxon>
        <taxon>Unidentata</taxon>
        <taxon>Episquamata</taxon>
        <taxon>Toxicofera</taxon>
        <taxon>Serpentes</taxon>
        <taxon>Colubroidea</taxon>
        <taxon>Colubridae</taxon>
        <taxon>Colubrinae</taxon>
        <taxon>Pantherophis</taxon>
    </lineage>
</organism>
<dbReference type="GeneID" id="117668050"/>
<evidence type="ECO:0000256" key="1">
    <source>
        <dbReference type="SAM" id="SignalP"/>
    </source>
</evidence>
<feature type="signal peptide" evidence="1">
    <location>
        <begin position="1"/>
        <end position="20"/>
    </location>
</feature>
<proteinExistence type="predicted"/>
<dbReference type="InterPro" id="IPR016054">
    <property type="entry name" value="LY6_UPA_recep-like"/>
</dbReference>
<evidence type="ECO:0000259" key="2">
    <source>
        <dbReference type="Pfam" id="PF00021"/>
    </source>
</evidence>
<dbReference type="GO" id="GO:0032991">
    <property type="term" value="C:protein-containing complex"/>
    <property type="evidence" value="ECO:0007669"/>
    <property type="project" value="TreeGrafter"/>
</dbReference>
<dbReference type="PANTHER" id="PTHR32149:SF2">
    <property type="entry name" value="LYMPHOCYTE ANTIGEN 6 COMPLEX LOCUS PROTEIN G6C"/>
    <property type="match status" value="1"/>
</dbReference>
<evidence type="ECO:0000313" key="3">
    <source>
        <dbReference type="Proteomes" id="UP001652622"/>
    </source>
</evidence>
<protein>
    <submittedName>
        <fullName evidence="4">Lymphocyte antigen 6 complex locus protein G6c-like</fullName>
    </submittedName>
</protein>
<dbReference type="Pfam" id="PF00021">
    <property type="entry name" value="UPAR_LY6"/>
    <property type="match status" value="1"/>
</dbReference>
<dbReference type="InterPro" id="IPR039237">
    <property type="entry name" value="LY6G6C"/>
</dbReference>
<dbReference type="PANTHER" id="PTHR32149">
    <property type="entry name" value="LYMPHOCYTE ANTIGEN 6 COMPLEX LOCUS PROTEIN G6C"/>
    <property type="match status" value="1"/>
</dbReference>
<sequence length="124" mass="13899">MNKYLLLGFSVLIFCTVGQGLICNVCNFKVGSVCLSSDDPCRTREGQQCETTRVYKGSLKLFTKHDCSKLTELCNKTEQRDDVFDLNYNRTCCTFDLCNGGTVSQPSLTLFTGLSLALGWWLTR</sequence>
<evidence type="ECO:0000313" key="4">
    <source>
        <dbReference type="RefSeq" id="XP_034277629.1"/>
    </source>
</evidence>
<dbReference type="AlphaFoldDB" id="A0A6P9C505"/>
<dbReference type="RefSeq" id="XP_034277629.1">
    <property type="nucleotide sequence ID" value="XM_034421738.2"/>
</dbReference>
<dbReference type="GO" id="GO:0009897">
    <property type="term" value="C:external side of plasma membrane"/>
    <property type="evidence" value="ECO:0007669"/>
    <property type="project" value="TreeGrafter"/>
</dbReference>
<keyword evidence="3" id="KW-1185">Reference proteome</keyword>
<accession>A0A6P9C505</accession>
<gene>
    <name evidence="4" type="primary">LOC117668050</name>
</gene>
<keyword evidence="1" id="KW-0732">Signal</keyword>
<dbReference type="KEGG" id="pgut:117668050"/>
<feature type="chain" id="PRO_5028238646" evidence="1">
    <location>
        <begin position="21"/>
        <end position="124"/>
    </location>
</feature>